<dbReference type="InterPro" id="IPR050766">
    <property type="entry name" value="Bact_Lucif_Oxidored"/>
</dbReference>
<dbReference type="GO" id="GO:0004497">
    <property type="term" value="F:monooxygenase activity"/>
    <property type="evidence" value="ECO:0007669"/>
    <property type="project" value="UniProtKB-KW"/>
</dbReference>
<dbReference type="RefSeq" id="WP_009306298.1">
    <property type="nucleotide sequence ID" value="NZ_CP182305.1"/>
</dbReference>
<dbReference type="AlphaFoldDB" id="A0A540P8F9"/>
<name>A0A540P8F9_9ACTN</name>
<gene>
    <name evidence="5" type="ORF">Sipo8835_23825</name>
</gene>
<comment type="caution">
    <text evidence="5">The sequence shown here is derived from an EMBL/GenBank/DDBJ whole genome shotgun (WGS) entry which is preliminary data.</text>
</comment>
<evidence type="ECO:0000256" key="3">
    <source>
        <dbReference type="SAM" id="MobiDB-lite"/>
    </source>
</evidence>
<keyword evidence="1" id="KW-0560">Oxidoreductase</keyword>
<keyword evidence="2" id="KW-0503">Monooxygenase</keyword>
<organism evidence="5 6">
    <name type="scientific">Streptomyces ipomoeae</name>
    <dbReference type="NCBI Taxonomy" id="103232"/>
    <lineage>
        <taxon>Bacteria</taxon>
        <taxon>Bacillati</taxon>
        <taxon>Actinomycetota</taxon>
        <taxon>Actinomycetes</taxon>
        <taxon>Kitasatosporales</taxon>
        <taxon>Streptomycetaceae</taxon>
        <taxon>Streptomyces</taxon>
    </lineage>
</organism>
<dbReference type="InterPro" id="IPR011251">
    <property type="entry name" value="Luciferase-like_dom"/>
</dbReference>
<dbReference type="SUPFAM" id="SSF51679">
    <property type="entry name" value="Bacterial luciferase-like"/>
    <property type="match status" value="1"/>
</dbReference>
<protein>
    <submittedName>
        <fullName evidence="5">LLM class flavin-dependent oxidoreductase</fullName>
    </submittedName>
</protein>
<dbReference type="Pfam" id="PF00296">
    <property type="entry name" value="Bac_luciferase"/>
    <property type="match status" value="1"/>
</dbReference>
<sequence>MKFGLFYSHQLPRPWAEDSERRLMDETLEQIELADRLGYDAVWCSEHHFLEEYSHLSAPELFLAAVSRRTSRIRIGQGIATLPPAFNPTARVAERAATLDLLSGGRYDFGTGESTTLMELAGFGIDPATKRAQWAEALDAVTRMFVEEPFAGYDGTYVSMPTRNVLPKPVQKPHPPLWMACGSREAILTAGRKGLGALNFAFAEPAETRKWVDAYYATIASEECVPAGFAVNPQVAAVIPMMCHPDEATAVERAADGVQFFTYGLGHYIAFGDHAPGRTRLWEEFQRDRRKYGMGRAAMGGLGGDLGNPARGAIGTPDQIRRFLRLHEEAGLDQAILIVQGGGMEHEHICESLELFAREVMPEFRERDEQARAQRLERLQPAIDAALARREPPRKADPDYRVKSRKPV</sequence>
<evidence type="ECO:0000256" key="1">
    <source>
        <dbReference type="ARBA" id="ARBA00023002"/>
    </source>
</evidence>
<dbReference type="GeneID" id="301700327"/>
<dbReference type="Proteomes" id="UP000318720">
    <property type="component" value="Unassembled WGS sequence"/>
</dbReference>
<accession>A0A540P8F9</accession>
<evidence type="ECO:0000313" key="5">
    <source>
        <dbReference type="EMBL" id="TQE30358.1"/>
    </source>
</evidence>
<evidence type="ECO:0000313" key="6">
    <source>
        <dbReference type="Proteomes" id="UP000318720"/>
    </source>
</evidence>
<proteinExistence type="predicted"/>
<evidence type="ECO:0000256" key="2">
    <source>
        <dbReference type="ARBA" id="ARBA00023033"/>
    </source>
</evidence>
<feature type="region of interest" description="Disordered" evidence="3">
    <location>
        <begin position="382"/>
        <end position="408"/>
    </location>
</feature>
<dbReference type="PANTHER" id="PTHR30137">
    <property type="entry name" value="LUCIFERASE-LIKE MONOOXYGENASE"/>
    <property type="match status" value="1"/>
</dbReference>
<dbReference type="GO" id="GO:0005829">
    <property type="term" value="C:cytosol"/>
    <property type="evidence" value="ECO:0007669"/>
    <property type="project" value="TreeGrafter"/>
</dbReference>
<dbReference type="Gene3D" id="3.20.20.30">
    <property type="entry name" value="Luciferase-like domain"/>
    <property type="match status" value="1"/>
</dbReference>
<dbReference type="InterPro" id="IPR036661">
    <property type="entry name" value="Luciferase-like_sf"/>
</dbReference>
<dbReference type="PANTHER" id="PTHR30137:SF8">
    <property type="entry name" value="BLR5498 PROTEIN"/>
    <property type="match status" value="1"/>
</dbReference>
<dbReference type="EMBL" id="SPAZ01000194">
    <property type="protein sequence ID" value="TQE30358.1"/>
    <property type="molecule type" value="Genomic_DNA"/>
</dbReference>
<feature type="compositionally biased region" description="Basic and acidic residues" evidence="3">
    <location>
        <begin position="387"/>
        <end position="402"/>
    </location>
</feature>
<reference evidence="5 6" key="1">
    <citation type="submission" date="2019-03" db="EMBL/GenBank/DDBJ databases">
        <title>Comparative genomic analyses of the sweetpotato soil rot pathogen, Streptomyces ipomoeae.</title>
        <authorList>
            <person name="Ruschel Soares N."/>
            <person name="Badger J.H."/>
            <person name="Huguet-Tapia J.C."/>
            <person name="Clark C.A."/>
            <person name="Pettis G.S."/>
        </authorList>
    </citation>
    <scope>NUCLEOTIDE SEQUENCE [LARGE SCALE GENOMIC DNA]</scope>
    <source>
        <strain evidence="5 6">88-35</strain>
    </source>
</reference>
<dbReference type="GO" id="GO:0016705">
    <property type="term" value="F:oxidoreductase activity, acting on paired donors, with incorporation or reduction of molecular oxygen"/>
    <property type="evidence" value="ECO:0007669"/>
    <property type="project" value="InterPro"/>
</dbReference>
<evidence type="ECO:0000259" key="4">
    <source>
        <dbReference type="Pfam" id="PF00296"/>
    </source>
</evidence>
<feature type="domain" description="Luciferase-like" evidence="4">
    <location>
        <begin position="1"/>
        <end position="334"/>
    </location>
</feature>